<feature type="domain" description="Response regulatory" evidence="5">
    <location>
        <begin position="3"/>
        <end position="125"/>
    </location>
</feature>
<dbReference type="InterPro" id="IPR039420">
    <property type="entry name" value="WalR-like"/>
</dbReference>
<dbReference type="SUPFAM" id="SSF46894">
    <property type="entry name" value="C-terminal effector domain of the bipartite response regulators"/>
    <property type="match status" value="1"/>
</dbReference>
<keyword evidence="1 3" id="KW-0597">Phosphoprotein</keyword>
<dbReference type="Pfam" id="PF00196">
    <property type="entry name" value="GerE"/>
    <property type="match status" value="1"/>
</dbReference>
<dbReference type="AlphaFoldDB" id="A0A2N0X4X0"/>
<dbReference type="Pfam" id="PF00072">
    <property type="entry name" value="Response_reg"/>
    <property type="match status" value="1"/>
</dbReference>
<dbReference type="PROSITE" id="PS50110">
    <property type="entry name" value="RESPONSE_REGULATORY"/>
    <property type="match status" value="1"/>
</dbReference>
<dbReference type="GO" id="GO:0003677">
    <property type="term" value="F:DNA binding"/>
    <property type="evidence" value="ECO:0007669"/>
    <property type="project" value="UniProtKB-KW"/>
</dbReference>
<dbReference type="OrthoDB" id="9808843at2"/>
<feature type="domain" description="HTH luxR-type" evidence="4">
    <location>
        <begin position="140"/>
        <end position="205"/>
    </location>
</feature>
<dbReference type="Proteomes" id="UP000233249">
    <property type="component" value="Unassembled WGS sequence"/>
</dbReference>
<dbReference type="CDD" id="cd17535">
    <property type="entry name" value="REC_NarL-like"/>
    <property type="match status" value="1"/>
</dbReference>
<dbReference type="CDD" id="cd06170">
    <property type="entry name" value="LuxR_C_like"/>
    <property type="match status" value="1"/>
</dbReference>
<dbReference type="SMART" id="SM00421">
    <property type="entry name" value="HTH_LUXR"/>
    <property type="match status" value="1"/>
</dbReference>
<dbReference type="SMART" id="SM00448">
    <property type="entry name" value="REC"/>
    <property type="match status" value="1"/>
</dbReference>
<evidence type="ECO:0000256" key="2">
    <source>
        <dbReference type="ARBA" id="ARBA00023125"/>
    </source>
</evidence>
<dbReference type="RefSeq" id="WP_101174379.1">
    <property type="nucleotide sequence ID" value="NZ_JAKRKB010000017.1"/>
</dbReference>
<evidence type="ECO:0000256" key="1">
    <source>
        <dbReference type="ARBA" id="ARBA00022553"/>
    </source>
</evidence>
<feature type="modified residue" description="4-aspartylphosphate" evidence="3">
    <location>
        <position position="60"/>
    </location>
</feature>
<dbReference type="PANTHER" id="PTHR43214:SF42">
    <property type="entry name" value="TRANSCRIPTIONAL REGULATORY PROTEIN DESR"/>
    <property type="match status" value="1"/>
</dbReference>
<dbReference type="InterPro" id="IPR011006">
    <property type="entry name" value="CheY-like_superfamily"/>
</dbReference>
<dbReference type="InterPro" id="IPR036388">
    <property type="entry name" value="WH-like_DNA-bd_sf"/>
</dbReference>
<dbReference type="EMBL" id="PJAF01000045">
    <property type="protein sequence ID" value="PKF67763.1"/>
    <property type="molecule type" value="Genomic_DNA"/>
</dbReference>
<evidence type="ECO:0000313" key="6">
    <source>
        <dbReference type="EMBL" id="PKF67763.1"/>
    </source>
</evidence>
<dbReference type="InterPro" id="IPR016032">
    <property type="entry name" value="Sig_transdc_resp-reg_C-effctor"/>
</dbReference>
<dbReference type="InterPro" id="IPR000792">
    <property type="entry name" value="Tscrpt_reg_LuxR_C"/>
</dbReference>
<reference evidence="6 7" key="1">
    <citation type="submission" date="2017-12" db="EMBL/GenBank/DDBJ databases">
        <title>Corynebacterium mastitidis 16-1433 Genome.</title>
        <authorList>
            <person name="Gulvik C.A."/>
        </authorList>
    </citation>
    <scope>NUCLEOTIDE SEQUENCE [LARGE SCALE GENOMIC DNA]</scope>
    <source>
        <strain evidence="6 7">16-1433</strain>
    </source>
</reference>
<evidence type="ECO:0000256" key="3">
    <source>
        <dbReference type="PROSITE-ProRule" id="PRU00169"/>
    </source>
</evidence>
<proteinExistence type="predicted"/>
<dbReference type="Gene3D" id="3.40.50.2300">
    <property type="match status" value="1"/>
</dbReference>
<protein>
    <submittedName>
        <fullName evidence="6">DNA-binding response regulator</fullName>
    </submittedName>
</protein>
<dbReference type="InterPro" id="IPR058245">
    <property type="entry name" value="NreC/VraR/RcsB-like_REC"/>
</dbReference>
<dbReference type="PANTHER" id="PTHR43214">
    <property type="entry name" value="TWO-COMPONENT RESPONSE REGULATOR"/>
    <property type="match status" value="1"/>
</dbReference>
<comment type="caution">
    <text evidence="6">The sequence shown here is derived from an EMBL/GenBank/DDBJ whole genome shotgun (WGS) entry which is preliminary data.</text>
</comment>
<dbReference type="GO" id="GO:0006355">
    <property type="term" value="P:regulation of DNA-templated transcription"/>
    <property type="evidence" value="ECO:0007669"/>
    <property type="project" value="InterPro"/>
</dbReference>
<dbReference type="STRING" id="1121365.GCA_000375365_00546"/>
<evidence type="ECO:0000259" key="5">
    <source>
        <dbReference type="PROSITE" id="PS50110"/>
    </source>
</evidence>
<evidence type="ECO:0000259" key="4">
    <source>
        <dbReference type="PROSITE" id="PS50043"/>
    </source>
</evidence>
<accession>A0A2N0X4X0</accession>
<dbReference type="PRINTS" id="PR00038">
    <property type="entry name" value="HTHLUXR"/>
</dbReference>
<dbReference type="GO" id="GO:0000160">
    <property type="term" value="P:phosphorelay signal transduction system"/>
    <property type="evidence" value="ECO:0007669"/>
    <property type="project" value="InterPro"/>
</dbReference>
<gene>
    <name evidence="6" type="ORF">CXB45_10525</name>
</gene>
<name>A0A2N0X4X0_9CORY</name>
<keyword evidence="2 6" id="KW-0238">DNA-binding</keyword>
<dbReference type="Gene3D" id="1.10.10.10">
    <property type="entry name" value="Winged helix-like DNA-binding domain superfamily/Winged helix DNA-binding domain"/>
    <property type="match status" value="1"/>
</dbReference>
<dbReference type="SUPFAM" id="SSF52172">
    <property type="entry name" value="CheY-like"/>
    <property type="match status" value="1"/>
</dbReference>
<dbReference type="InterPro" id="IPR001789">
    <property type="entry name" value="Sig_transdc_resp-reg_receiver"/>
</dbReference>
<dbReference type="PROSITE" id="PS50043">
    <property type="entry name" value="HTH_LUXR_2"/>
    <property type="match status" value="1"/>
</dbReference>
<sequence>MIRVAVVDDESLVAASLGTLLGLENDVEILATAGSGEEILRWWRRQDALGGPLPDVAVVDLHMKDLDGIATTRALHALAPGLAVLIVTSHARPRGLRRALENGVRGFLPKTATAQQFSAAIRAVHAGERSIDPELAAWTIATGDCPLTEREIEVIEAAGRGGSVTDIAAAVCLAPGTTRNYLSSAMRKVGAGNRFEEYMIARERGWL</sequence>
<organism evidence="6 7">
    <name type="scientific">Corynebacterium mastitidis</name>
    <dbReference type="NCBI Taxonomy" id="161890"/>
    <lineage>
        <taxon>Bacteria</taxon>
        <taxon>Bacillati</taxon>
        <taxon>Actinomycetota</taxon>
        <taxon>Actinomycetes</taxon>
        <taxon>Mycobacteriales</taxon>
        <taxon>Corynebacteriaceae</taxon>
        <taxon>Corynebacterium</taxon>
    </lineage>
</organism>
<evidence type="ECO:0000313" key="7">
    <source>
        <dbReference type="Proteomes" id="UP000233249"/>
    </source>
</evidence>